<evidence type="ECO:0000313" key="2">
    <source>
        <dbReference type="EMBL" id="MXO51403.1"/>
    </source>
</evidence>
<comment type="caution">
    <text evidence="2">The sequence shown here is derived from an EMBL/GenBank/DDBJ whole genome shotgun (WGS) entry which is preliminary data.</text>
</comment>
<feature type="transmembrane region" description="Helical" evidence="1">
    <location>
        <begin position="153"/>
        <end position="170"/>
    </location>
</feature>
<keyword evidence="1" id="KW-1133">Transmembrane helix</keyword>
<protein>
    <recommendedName>
        <fullName evidence="4">DUF2306 domain-containing protein</fullName>
    </recommendedName>
</protein>
<accession>A0A844Y257</accession>
<dbReference type="Proteomes" id="UP000444185">
    <property type="component" value="Unassembled WGS sequence"/>
</dbReference>
<keyword evidence="1" id="KW-0472">Membrane</keyword>
<keyword evidence="3" id="KW-1185">Reference proteome</keyword>
<proteinExistence type="predicted"/>
<feature type="transmembrane region" description="Helical" evidence="1">
    <location>
        <begin position="53"/>
        <end position="69"/>
    </location>
</feature>
<dbReference type="OrthoDB" id="648493at2"/>
<name>A0A844Y257_9SPHN</name>
<dbReference type="EMBL" id="WTYF01000004">
    <property type="protein sequence ID" value="MXO51403.1"/>
    <property type="molecule type" value="Genomic_DNA"/>
</dbReference>
<reference evidence="2 3" key="1">
    <citation type="submission" date="2019-12" db="EMBL/GenBank/DDBJ databases">
        <title>Genomic-based taxomic classification of the family Erythrobacteraceae.</title>
        <authorList>
            <person name="Xu L."/>
        </authorList>
    </citation>
    <scope>NUCLEOTIDE SEQUENCE [LARGE SCALE GENOMIC DNA]</scope>
    <source>
        <strain evidence="2 3">DSM 16225</strain>
    </source>
</reference>
<evidence type="ECO:0000313" key="3">
    <source>
        <dbReference type="Proteomes" id="UP000444185"/>
    </source>
</evidence>
<keyword evidence="1" id="KW-0812">Transmembrane</keyword>
<feature type="transmembrane region" description="Helical" evidence="1">
    <location>
        <begin position="20"/>
        <end position="41"/>
    </location>
</feature>
<evidence type="ECO:0000256" key="1">
    <source>
        <dbReference type="SAM" id="Phobius"/>
    </source>
</evidence>
<dbReference type="RefSeq" id="WP_160608139.1">
    <property type="nucleotide sequence ID" value="NZ_WTYF01000004.1"/>
</dbReference>
<gene>
    <name evidence="2" type="ORF">GRI42_08825</name>
</gene>
<feature type="transmembrane region" description="Helical" evidence="1">
    <location>
        <begin position="122"/>
        <end position="141"/>
    </location>
</feature>
<feature type="transmembrane region" description="Helical" evidence="1">
    <location>
        <begin position="89"/>
        <end position="110"/>
    </location>
</feature>
<sequence length="260" mass="28716">MASLAAGDQAQNSTRGNTRFFTIMALVMSFVIVAGFSLNLAMGRSSFDVPLPYHVHGVIFMFWIGLYVAQHLSASSGNWAFHRKLGKIAYALIPLMVLAGSTIMIVVARRNGGPFFFHVSEFLWSNMMLLWTFGFLAFWALRRQRYTGWHRRLMLCAMAILTGPGLGRLLPLPLMIPNAWLITTLATMVFPVIGMIADKRSAGRVHPAYWWGLGIYVGVFLVSLAIAYSSFGIGVTESVIAETPGADRPMEAFLPPGFSM</sequence>
<organism evidence="2 3">
    <name type="scientific">Qipengyuania gaetbuli</name>
    <dbReference type="NCBI Taxonomy" id="266952"/>
    <lineage>
        <taxon>Bacteria</taxon>
        <taxon>Pseudomonadati</taxon>
        <taxon>Pseudomonadota</taxon>
        <taxon>Alphaproteobacteria</taxon>
        <taxon>Sphingomonadales</taxon>
        <taxon>Erythrobacteraceae</taxon>
        <taxon>Qipengyuania</taxon>
    </lineage>
</organism>
<dbReference type="AlphaFoldDB" id="A0A844Y257"/>
<evidence type="ECO:0008006" key="4">
    <source>
        <dbReference type="Google" id="ProtNLM"/>
    </source>
</evidence>
<feature type="transmembrane region" description="Helical" evidence="1">
    <location>
        <begin position="176"/>
        <end position="196"/>
    </location>
</feature>
<feature type="transmembrane region" description="Helical" evidence="1">
    <location>
        <begin position="208"/>
        <end position="228"/>
    </location>
</feature>